<comment type="caution">
    <text evidence="2">Once thought to be involved in copper homeostasis, experiments in E.coli have shown this is not the case.</text>
</comment>
<evidence type="ECO:0000313" key="3">
    <source>
        <dbReference type="EMBL" id="MCJ8209904.1"/>
    </source>
</evidence>
<dbReference type="Pfam" id="PF03932">
    <property type="entry name" value="CutC"/>
    <property type="match status" value="1"/>
</dbReference>
<dbReference type="GO" id="GO:0005507">
    <property type="term" value="F:copper ion binding"/>
    <property type="evidence" value="ECO:0007669"/>
    <property type="project" value="TreeGrafter"/>
</dbReference>
<organism evidence="3 4">
    <name type="scientific">Mucilaginibacter straminoryzae</name>
    <dbReference type="NCBI Taxonomy" id="2932774"/>
    <lineage>
        <taxon>Bacteria</taxon>
        <taxon>Pseudomonadati</taxon>
        <taxon>Bacteroidota</taxon>
        <taxon>Sphingobacteriia</taxon>
        <taxon>Sphingobacteriales</taxon>
        <taxon>Sphingobacteriaceae</taxon>
        <taxon>Mucilaginibacter</taxon>
    </lineage>
</organism>
<comment type="caution">
    <text evidence="3">The sequence shown here is derived from an EMBL/GenBank/DDBJ whole genome shotgun (WGS) entry which is preliminary data.</text>
</comment>
<dbReference type="PANTHER" id="PTHR12598:SF0">
    <property type="entry name" value="COPPER HOMEOSTASIS PROTEIN CUTC HOMOLOG"/>
    <property type="match status" value="1"/>
</dbReference>
<sequence>MRNPVSLEVFANSASSAAAAQLGGAHSVLLCENLNQAGTTPSYGQIITARKSLTIPLSVLIRPREGDFLYNDTEFNIMLADTEICIDAGCDGIAVGVLNADGTVDKERCEQLIARARNKGLRIVFHRAFDTCINYQDALEDLISLGFTHLVTSGGKTTAMEGAATINKLVSQAGNRINIIAGSGITENNVNYLLKFTGVQAIQTSARSTIYGRMDFQNTQILMGNRSHYLYAYEQTSAKEVRRLVDLLNASASEEG</sequence>
<evidence type="ECO:0000256" key="1">
    <source>
        <dbReference type="ARBA" id="ARBA00007768"/>
    </source>
</evidence>
<dbReference type="InterPro" id="IPR036822">
    <property type="entry name" value="CutC-like_dom_sf"/>
</dbReference>
<dbReference type="Proteomes" id="UP001139450">
    <property type="component" value="Unassembled WGS sequence"/>
</dbReference>
<dbReference type="RefSeq" id="WP_245129734.1">
    <property type="nucleotide sequence ID" value="NZ_JALJEJ010000003.1"/>
</dbReference>
<dbReference type="InterPro" id="IPR005627">
    <property type="entry name" value="CutC-like"/>
</dbReference>
<dbReference type="AlphaFoldDB" id="A0A9X1X2F3"/>
<gene>
    <name evidence="2" type="primary">cutC</name>
    <name evidence="3" type="ORF">MUY27_09300</name>
</gene>
<dbReference type="EMBL" id="JALJEJ010000003">
    <property type="protein sequence ID" value="MCJ8209904.1"/>
    <property type="molecule type" value="Genomic_DNA"/>
</dbReference>
<evidence type="ECO:0000256" key="2">
    <source>
        <dbReference type="HAMAP-Rule" id="MF_00795"/>
    </source>
</evidence>
<dbReference type="SUPFAM" id="SSF110395">
    <property type="entry name" value="CutC-like"/>
    <property type="match status" value="1"/>
</dbReference>
<dbReference type="GO" id="GO:0005737">
    <property type="term" value="C:cytoplasm"/>
    <property type="evidence" value="ECO:0007669"/>
    <property type="project" value="UniProtKB-SubCell"/>
</dbReference>
<dbReference type="Gene3D" id="3.20.20.380">
    <property type="entry name" value="Copper homeostasis (CutC) domain"/>
    <property type="match status" value="1"/>
</dbReference>
<protein>
    <recommendedName>
        <fullName evidence="2">PF03932 family protein CutC</fullName>
    </recommendedName>
</protein>
<name>A0A9X1X2F3_9SPHI</name>
<dbReference type="PANTHER" id="PTHR12598">
    <property type="entry name" value="COPPER HOMEOSTASIS PROTEIN CUTC"/>
    <property type="match status" value="1"/>
</dbReference>
<comment type="subcellular location">
    <subcellularLocation>
        <location evidence="2">Cytoplasm</location>
    </subcellularLocation>
</comment>
<reference evidence="3" key="1">
    <citation type="submission" date="2022-04" db="EMBL/GenBank/DDBJ databases">
        <title>Mucilaginibacter sp. RS28 isolated from freshwater.</title>
        <authorList>
            <person name="Ko S.-R."/>
        </authorList>
    </citation>
    <scope>NUCLEOTIDE SEQUENCE</scope>
    <source>
        <strain evidence="3">RS28</strain>
    </source>
</reference>
<evidence type="ECO:0000313" key="4">
    <source>
        <dbReference type="Proteomes" id="UP001139450"/>
    </source>
</evidence>
<dbReference type="HAMAP" id="MF_00795">
    <property type="entry name" value="CutC"/>
    <property type="match status" value="1"/>
</dbReference>
<proteinExistence type="inferred from homology"/>
<comment type="similarity">
    <text evidence="1 2">Belongs to the CutC family.</text>
</comment>
<accession>A0A9X1X2F3</accession>
<keyword evidence="4" id="KW-1185">Reference proteome</keyword>
<keyword evidence="2" id="KW-0963">Cytoplasm</keyword>